<feature type="domain" description="RNase H type-1" evidence="2">
    <location>
        <begin position="903"/>
        <end position="982"/>
    </location>
</feature>
<feature type="region of interest" description="Disordered" evidence="1">
    <location>
        <begin position="289"/>
        <end position="345"/>
    </location>
</feature>
<dbReference type="InterPro" id="IPR036691">
    <property type="entry name" value="Endo/exonu/phosph_ase_sf"/>
</dbReference>
<reference evidence="3 4" key="1">
    <citation type="submission" date="2017-11" db="EMBL/GenBank/DDBJ databases">
        <title>De-novo sequencing of pomegranate (Punica granatum L.) genome.</title>
        <authorList>
            <person name="Akparov Z."/>
            <person name="Amiraslanov A."/>
            <person name="Hajiyeva S."/>
            <person name="Abbasov M."/>
            <person name="Kaur K."/>
            <person name="Hamwieh A."/>
            <person name="Solovyev V."/>
            <person name="Salamov A."/>
            <person name="Braich B."/>
            <person name="Kosarev P."/>
            <person name="Mahmoud A."/>
            <person name="Hajiyev E."/>
            <person name="Babayeva S."/>
            <person name="Izzatullayeva V."/>
            <person name="Mammadov A."/>
            <person name="Mammadov A."/>
            <person name="Sharifova S."/>
            <person name="Ojaghi J."/>
            <person name="Eynullazada K."/>
            <person name="Bayramov B."/>
            <person name="Abdulazimova A."/>
            <person name="Shahmuradov I."/>
        </authorList>
    </citation>
    <scope>NUCLEOTIDE SEQUENCE [LARGE SCALE GENOMIC DNA]</scope>
    <source>
        <strain evidence="4">cv. AG2017</strain>
        <tissue evidence="3">Leaf</tissue>
    </source>
</reference>
<dbReference type="GO" id="GO:0004523">
    <property type="term" value="F:RNA-DNA hybrid ribonuclease activity"/>
    <property type="evidence" value="ECO:0007669"/>
    <property type="project" value="InterPro"/>
</dbReference>
<evidence type="ECO:0000313" key="3">
    <source>
        <dbReference type="EMBL" id="PKI49597.1"/>
    </source>
</evidence>
<dbReference type="Pfam" id="PF13456">
    <property type="entry name" value="RVT_3"/>
    <property type="match status" value="1"/>
</dbReference>
<keyword evidence="4" id="KW-1185">Reference proteome</keyword>
<name>A0A2I0J017_PUNGR</name>
<dbReference type="GO" id="GO:0003676">
    <property type="term" value="F:nucleic acid binding"/>
    <property type="evidence" value="ECO:0007669"/>
    <property type="project" value="InterPro"/>
</dbReference>
<dbReference type="Gene3D" id="3.60.10.10">
    <property type="entry name" value="Endonuclease/exonuclease/phosphatase"/>
    <property type="match status" value="1"/>
</dbReference>
<dbReference type="STRING" id="22663.A0A2I0J017"/>
<dbReference type="PANTHER" id="PTHR33116">
    <property type="entry name" value="REVERSE TRANSCRIPTASE ZINC-BINDING DOMAIN-CONTAINING PROTEIN-RELATED-RELATED"/>
    <property type="match status" value="1"/>
</dbReference>
<dbReference type="InterPro" id="IPR002156">
    <property type="entry name" value="RNaseH_domain"/>
</dbReference>
<dbReference type="PANTHER" id="PTHR33116:SF86">
    <property type="entry name" value="REVERSE TRANSCRIPTASE DOMAIN-CONTAINING PROTEIN"/>
    <property type="match status" value="1"/>
</dbReference>
<comment type="caution">
    <text evidence="3">The sequence shown here is derived from an EMBL/GenBank/DDBJ whole genome shotgun (WGS) entry which is preliminary data.</text>
</comment>
<evidence type="ECO:0000313" key="4">
    <source>
        <dbReference type="Proteomes" id="UP000233551"/>
    </source>
</evidence>
<gene>
    <name evidence="3" type="ORF">CRG98_029987</name>
</gene>
<evidence type="ECO:0000259" key="2">
    <source>
        <dbReference type="Pfam" id="PF13456"/>
    </source>
</evidence>
<evidence type="ECO:0000256" key="1">
    <source>
        <dbReference type="SAM" id="MobiDB-lite"/>
    </source>
</evidence>
<sequence>MTMHHALEVLDLPTMEEGETNETIPLTLLLKPFGFKPPPSKAIIPRLLQAWKIKKGVSITPKKYSDNILVCLFKDKKDMLYVERDRAWSVQGAHLMIERWDKGKALEEVQFDTIAFWIQLRGAPPEILSKQNIIKLAESAGKSSTLTGRTHHPFRNGIEISSPPPISHPTHAHPRRRSVDSQKLGQNVGINPPEFKSSLTMGGDNLKERESTDLEQSFLNVGGQIEADLAGSPDFLRRGHVSVPKKKTPRAQEISTDSLYSGLIETQAQAEAQFSELFNPLRSPISRPLPPFAVQSSATRSPIQGPSPNPAALQPCISPKEHTKAARRSQSQEHPNGQGGGPKHAPASAMSLLAWNCRGVRGEPTVKALRLLTRKHRPSMIFLSETKADSAHCSKVARRCNLDGHFSVDSSNAAGGLCLLWNTELKEGDRNSKFFHLSTVIRRNSNHITAIKANNGDWCQDYEGIGNYFLRNFQELFATSHPEIPDDLEGLVSQVITDSENESLIRIPDDEEILIALNSIPNLKAPGPDGIPSLFYKHFGETVKPLLLSAVKSFFDSNFILKEWNNAFTCLIPKCQGAATFKDFRPISLCNILSRLLYRGELNGEIKGIQLSRGGPQVSHLMFADDLLILTKATEANIRATKSILDKFCSWSGQEINCAKSGLFFSKNSDADTRRIARSILGMRKLKEDARYLGNPLFIKRKKKESFQFLIDKIKGKLASWKTKALSWAGRATLIKSVINSTPIYTMSLFQLPKSTLSNIDKVTKRFWWGTSKEVGNYYAPKSWDSICQPKAIGGLGFRRAIDANKAMLSKTAWALTKSNNSLAGRAMRAKYGNFLNTSNRSSPSPFWKGLKWCKDTIKRCTCFSVRNGLSISAWHDPWIPSMNNHKPLPRHNATQDPDLKASNEGKPLQAEAQAALLDLSIAAERGLSKIWLQCDALMLVEAILHPHNSPWEIRMTVADITSCLNLFSDWLCSWIPRHKVQFGVDGVRLERKGKVNGLFGPHRLIRSGKLQATT</sequence>
<dbReference type="SUPFAM" id="SSF56219">
    <property type="entry name" value="DNase I-like"/>
    <property type="match status" value="1"/>
</dbReference>
<accession>A0A2I0J017</accession>
<proteinExistence type="predicted"/>
<organism evidence="3 4">
    <name type="scientific">Punica granatum</name>
    <name type="common">Pomegranate</name>
    <dbReference type="NCBI Taxonomy" id="22663"/>
    <lineage>
        <taxon>Eukaryota</taxon>
        <taxon>Viridiplantae</taxon>
        <taxon>Streptophyta</taxon>
        <taxon>Embryophyta</taxon>
        <taxon>Tracheophyta</taxon>
        <taxon>Spermatophyta</taxon>
        <taxon>Magnoliopsida</taxon>
        <taxon>eudicotyledons</taxon>
        <taxon>Gunneridae</taxon>
        <taxon>Pentapetalae</taxon>
        <taxon>rosids</taxon>
        <taxon>malvids</taxon>
        <taxon>Myrtales</taxon>
        <taxon>Lythraceae</taxon>
        <taxon>Punica</taxon>
    </lineage>
</organism>
<dbReference type="AlphaFoldDB" id="A0A2I0J017"/>
<dbReference type="EMBL" id="PGOL01002221">
    <property type="protein sequence ID" value="PKI49597.1"/>
    <property type="molecule type" value="Genomic_DNA"/>
</dbReference>
<feature type="region of interest" description="Disordered" evidence="1">
    <location>
        <begin position="144"/>
        <end position="175"/>
    </location>
</feature>
<feature type="compositionally biased region" description="Polar residues" evidence="1">
    <location>
        <begin position="294"/>
        <end position="306"/>
    </location>
</feature>
<protein>
    <recommendedName>
        <fullName evidence="2">RNase H type-1 domain-containing protein</fullName>
    </recommendedName>
</protein>
<dbReference type="Proteomes" id="UP000233551">
    <property type="component" value="Unassembled WGS sequence"/>
</dbReference>